<evidence type="ECO:0000313" key="4">
    <source>
        <dbReference type="Proteomes" id="UP001165190"/>
    </source>
</evidence>
<comment type="caution">
    <text evidence="3">The sequence shown here is derived from an EMBL/GenBank/DDBJ whole genome shotgun (WGS) entry which is preliminary data.</text>
</comment>
<dbReference type="GO" id="GO:0003723">
    <property type="term" value="F:RNA binding"/>
    <property type="evidence" value="ECO:0007669"/>
    <property type="project" value="TreeGrafter"/>
</dbReference>
<organism evidence="3 4">
    <name type="scientific">Hibiscus trionum</name>
    <name type="common">Flower of an hour</name>
    <dbReference type="NCBI Taxonomy" id="183268"/>
    <lineage>
        <taxon>Eukaryota</taxon>
        <taxon>Viridiplantae</taxon>
        <taxon>Streptophyta</taxon>
        <taxon>Embryophyta</taxon>
        <taxon>Tracheophyta</taxon>
        <taxon>Spermatophyta</taxon>
        <taxon>Magnoliopsida</taxon>
        <taxon>eudicotyledons</taxon>
        <taxon>Gunneridae</taxon>
        <taxon>Pentapetalae</taxon>
        <taxon>rosids</taxon>
        <taxon>malvids</taxon>
        <taxon>Malvales</taxon>
        <taxon>Malvaceae</taxon>
        <taxon>Malvoideae</taxon>
        <taxon>Hibiscus</taxon>
    </lineage>
</organism>
<dbReference type="Proteomes" id="UP001165190">
    <property type="component" value="Unassembled WGS sequence"/>
</dbReference>
<protein>
    <submittedName>
        <fullName evidence="3">Uncharacterized protein</fullName>
    </submittedName>
</protein>
<evidence type="ECO:0000313" key="3">
    <source>
        <dbReference type="EMBL" id="GMI82467.1"/>
    </source>
</evidence>
<feature type="compositionally biased region" description="Polar residues" evidence="2">
    <location>
        <begin position="1"/>
        <end position="17"/>
    </location>
</feature>
<feature type="compositionally biased region" description="Basic and acidic residues" evidence="2">
    <location>
        <begin position="26"/>
        <end position="35"/>
    </location>
</feature>
<keyword evidence="4" id="KW-1185">Reference proteome</keyword>
<evidence type="ECO:0000256" key="2">
    <source>
        <dbReference type="SAM" id="MobiDB-lite"/>
    </source>
</evidence>
<dbReference type="EMBL" id="BSYR01000019">
    <property type="protein sequence ID" value="GMI82467.1"/>
    <property type="molecule type" value="Genomic_DNA"/>
</dbReference>
<dbReference type="PANTHER" id="PTHR13516">
    <property type="entry name" value="RIBONUCLEASE P SUBUNIT P25"/>
    <property type="match status" value="1"/>
</dbReference>
<dbReference type="OrthoDB" id="1000213at2759"/>
<reference evidence="3" key="1">
    <citation type="submission" date="2023-05" db="EMBL/GenBank/DDBJ databases">
        <title>Genome and transcriptome analyses reveal genes involved in the formation of fine ridges on petal epidermal cells in Hibiscus trionum.</title>
        <authorList>
            <person name="Koshimizu S."/>
            <person name="Masuda S."/>
            <person name="Ishii T."/>
            <person name="Shirasu K."/>
            <person name="Hoshino A."/>
            <person name="Arita M."/>
        </authorList>
    </citation>
    <scope>NUCLEOTIDE SEQUENCE</scope>
    <source>
        <strain evidence="3">Hamamatsu line</strain>
    </source>
</reference>
<dbReference type="PANTHER" id="PTHR13516:SF14">
    <property type="entry name" value="ALBA DNA_RNA-BINDING PROTEIN"/>
    <property type="match status" value="1"/>
</dbReference>
<name>A0A9W7HT31_HIBTR</name>
<feature type="region of interest" description="Disordered" evidence="2">
    <location>
        <begin position="1"/>
        <end position="70"/>
    </location>
</feature>
<accession>A0A9W7HT31</accession>
<comment type="similarity">
    <text evidence="1">Belongs to the histone-like Alba family.</text>
</comment>
<evidence type="ECO:0000256" key="1">
    <source>
        <dbReference type="ARBA" id="ARBA00008018"/>
    </source>
</evidence>
<dbReference type="AlphaFoldDB" id="A0A9W7HT31"/>
<proteinExistence type="inferred from homology"/>
<feature type="compositionally biased region" description="Basic residues" evidence="2">
    <location>
        <begin position="45"/>
        <end position="56"/>
    </location>
</feature>
<dbReference type="InterPro" id="IPR051958">
    <property type="entry name" value="Alba-like_NAB"/>
</dbReference>
<sequence length="70" mass="7526">MITTTFSKKELNTSSVGYQPPLLADQVKESIKIDPEGDGSPNGRGRGRGSRGRPRSRGNAFISVEYEDGG</sequence>
<gene>
    <name evidence="3" type="ORF">HRI_001916000</name>
</gene>